<comment type="cofactor">
    <cofactor evidence="1">
        <name>FMN</name>
        <dbReference type="ChEBI" id="CHEBI:58210"/>
    </cofactor>
</comment>
<dbReference type="AlphaFoldDB" id="A0A8H7RJG9"/>
<evidence type="ECO:0000313" key="8">
    <source>
        <dbReference type="EMBL" id="KAG2211698.1"/>
    </source>
</evidence>
<evidence type="ECO:0000256" key="1">
    <source>
        <dbReference type="ARBA" id="ARBA00001917"/>
    </source>
</evidence>
<dbReference type="EMBL" id="JAEPRD010000008">
    <property type="protein sequence ID" value="KAG2211698.1"/>
    <property type="molecule type" value="Genomic_DNA"/>
</dbReference>
<evidence type="ECO:0000313" key="9">
    <source>
        <dbReference type="Proteomes" id="UP000603453"/>
    </source>
</evidence>
<name>A0A8H7RJG9_9FUNG</name>
<keyword evidence="5" id="KW-0560">Oxidoreductase</keyword>
<organism evidence="8 9">
    <name type="scientific">Mucor saturninus</name>
    <dbReference type="NCBI Taxonomy" id="64648"/>
    <lineage>
        <taxon>Eukaryota</taxon>
        <taxon>Fungi</taxon>
        <taxon>Fungi incertae sedis</taxon>
        <taxon>Mucoromycota</taxon>
        <taxon>Mucoromycotina</taxon>
        <taxon>Mucoromycetes</taxon>
        <taxon>Mucorales</taxon>
        <taxon>Mucorineae</taxon>
        <taxon>Mucoraceae</taxon>
        <taxon>Mucor</taxon>
    </lineage>
</organism>
<keyword evidence="9" id="KW-1185">Reference proteome</keyword>
<evidence type="ECO:0000256" key="6">
    <source>
        <dbReference type="SAM" id="MobiDB-lite"/>
    </source>
</evidence>
<comment type="caution">
    <text evidence="8">The sequence shown here is derived from an EMBL/GenBank/DDBJ whole genome shotgun (WGS) entry which is preliminary data.</text>
</comment>
<gene>
    <name evidence="8" type="ORF">INT47_008795</name>
</gene>
<dbReference type="PANTHER" id="PTHR43303">
    <property type="entry name" value="NADPH DEHYDROGENASE C23G7.10C-RELATED"/>
    <property type="match status" value="1"/>
</dbReference>
<dbReference type="InterPro" id="IPR001155">
    <property type="entry name" value="OxRdtase_FMN_N"/>
</dbReference>
<sequence length="409" mass="44690">MPVPVLAYNNVKPAGTPVHLESAKHVKLFQPFQQKSITMHNRIGVSPMCVYSAVDGHLNDFHVTHYGSFALKGAGLVIIEATSVSPEGRVTPQCAGIWSDAHIPGIQNVVQVIKSQGSVPGMQLTHAGRKASTAAPFKGDYIESDADGGWLKDVVSASEIPFAPHYPTPRAMTKKDIKKAVQDFADAAVRADKAGIELLEIHSAHGLLIGNFLSGNSNKRTDEYGGSFENRTRLAREIVQAVRAVWPQNKPFWVRISCTDYTNPEPMGLDPDGWDIQQSIQLAKEFKKLGVDTVDCSSGGNMKGVKYPAIPMYQVQFAEAIRREAVISTAAVGLIVEGNDAEKILAQDKADFILIGREFLRDSAFVLAAAQSLGIDVTWPKQYSWAVKKARRQNTNKEQQEKNTTIPSI</sequence>
<dbReference type="InterPro" id="IPR044152">
    <property type="entry name" value="YqjM-like"/>
</dbReference>
<feature type="region of interest" description="Disordered" evidence="6">
    <location>
        <begin position="390"/>
        <end position="409"/>
    </location>
</feature>
<protein>
    <recommendedName>
        <fullName evidence="7">NADH:flavin oxidoreductase/NADH oxidase N-terminal domain-containing protein</fullName>
    </recommendedName>
</protein>
<dbReference type="InterPro" id="IPR013785">
    <property type="entry name" value="Aldolase_TIM"/>
</dbReference>
<reference evidence="8" key="1">
    <citation type="submission" date="2020-12" db="EMBL/GenBank/DDBJ databases">
        <title>Metabolic potential, ecology and presence of endohyphal bacteria is reflected in genomic diversity of Mucoromycotina.</title>
        <authorList>
            <person name="Muszewska A."/>
            <person name="Okrasinska A."/>
            <person name="Steczkiewicz K."/>
            <person name="Drgas O."/>
            <person name="Orlowska M."/>
            <person name="Perlinska-Lenart U."/>
            <person name="Aleksandrzak-Piekarczyk T."/>
            <person name="Szatraj K."/>
            <person name="Zielenkiewicz U."/>
            <person name="Pilsyk S."/>
            <person name="Malc E."/>
            <person name="Mieczkowski P."/>
            <person name="Kruszewska J.S."/>
            <person name="Biernat P."/>
            <person name="Pawlowska J."/>
        </authorList>
    </citation>
    <scope>NUCLEOTIDE SEQUENCE</scope>
    <source>
        <strain evidence="8">WA0000017839</strain>
    </source>
</reference>
<evidence type="ECO:0000259" key="7">
    <source>
        <dbReference type="Pfam" id="PF00724"/>
    </source>
</evidence>
<dbReference type="CDD" id="cd02932">
    <property type="entry name" value="OYE_YqiM_FMN"/>
    <property type="match status" value="1"/>
</dbReference>
<evidence type="ECO:0000256" key="2">
    <source>
        <dbReference type="ARBA" id="ARBA00022630"/>
    </source>
</evidence>
<keyword evidence="4" id="KW-0521">NADP</keyword>
<dbReference type="Gene3D" id="3.20.20.70">
    <property type="entry name" value="Aldolase class I"/>
    <property type="match status" value="1"/>
</dbReference>
<dbReference type="GO" id="GO:0010181">
    <property type="term" value="F:FMN binding"/>
    <property type="evidence" value="ECO:0007669"/>
    <property type="project" value="InterPro"/>
</dbReference>
<feature type="domain" description="NADH:flavin oxidoreductase/NADH oxidase N-terminal" evidence="7">
    <location>
        <begin position="27"/>
        <end position="371"/>
    </location>
</feature>
<dbReference type="Proteomes" id="UP000603453">
    <property type="component" value="Unassembled WGS sequence"/>
</dbReference>
<proteinExistence type="predicted"/>
<dbReference type="PANTHER" id="PTHR43303:SF4">
    <property type="entry name" value="NADPH DEHYDROGENASE C23G7.10C-RELATED"/>
    <property type="match status" value="1"/>
</dbReference>
<evidence type="ECO:0000256" key="3">
    <source>
        <dbReference type="ARBA" id="ARBA00022643"/>
    </source>
</evidence>
<accession>A0A8H7RJG9</accession>
<dbReference type="Pfam" id="PF00724">
    <property type="entry name" value="Oxidored_FMN"/>
    <property type="match status" value="1"/>
</dbReference>
<keyword evidence="3" id="KW-0288">FMN</keyword>
<evidence type="ECO:0000256" key="5">
    <source>
        <dbReference type="ARBA" id="ARBA00023002"/>
    </source>
</evidence>
<dbReference type="GO" id="GO:0050661">
    <property type="term" value="F:NADP binding"/>
    <property type="evidence" value="ECO:0007669"/>
    <property type="project" value="InterPro"/>
</dbReference>
<keyword evidence="2" id="KW-0285">Flavoprotein</keyword>
<dbReference type="OrthoDB" id="72788at2759"/>
<evidence type="ECO:0000256" key="4">
    <source>
        <dbReference type="ARBA" id="ARBA00022857"/>
    </source>
</evidence>
<dbReference type="GO" id="GO:0003959">
    <property type="term" value="F:NADPH dehydrogenase activity"/>
    <property type="evidence" value="ECO:0007669"/>
    <property type="project" value="InterPro"/>
</dbReference>
<dbReference type="SUPFAM" id="SSF51395">
    <property type="entry name" value="FMN-linked oxidoreductases"/>
    <property type="match status" value="1"/>
</dbReference>